<dbReference type="AlphaFoldDB" id="A0A2A7U1M7"/>
<dbReference type="Proteomes" id="UP000219788">
    <property type="component" value="Unassembled WGS sequence"/>
</dbReference>
<name>A0A2A7U1M7_EDWTA</name>
<dbReference type="RefSeq" id="WP_098143026.1">
    <property type="nucleotide sequence ID" value="NZ_CP084432.1"/>
</dbReference>
<dbReference type="GO" id="GO:0016887">
    <property type="term" value="F:ATP hydrolysis activity"/>
    <property type="evidence" value="ECO:0007669"/>
    <property type="project" value="InterPro"/>
</dbReference>
<sequence length="578" mass="63112">MVSHYIELEGLEKRFAGLDRPAVASLTTRIASGAVMGLVGPDGAGKTTLMRILAGLLKPSAGRVSVVGLDPVRQDRQLHALLGYMPQKFGLYEDLTVMENLVLYAELRGVTGAARASTFARLLAFTSLAPFTDRLAGKLSGGMKQKLGLACTLLGSPQVLLLDEPGVGVDPISRRELWRMVHELADEGMLILWSTSYLDEAEQCREVLLLNEGRLLYSGPPQQLTQRMAGRTILLRAPGLSHRRLLQQAITLPMVSDAVIQGQYLRLILQAGCDHQQIPTALNLTQAEVLEATPRFEDAFIDLLGGGPHQASALASIMPQVEADATQTVIEARQLTKKFGSFAATDHVDFQVKRGEIFGLLGPNGAGKSTTFKMMCGLLVPSSGHALVLGMDLKTDSGRARQHLGYMAQKFSLYGNLTVAQNLAFFSGVYGLRGKHQRAKIADMTRAFNFTPILQQTPDALPLGFKQRLALSCALMHEPDILFLDEPTSGVDPLTRREFWLHINGMVDKGVTVMVTTHFMDEAEYCDRIGLVYHGQIIATGSPDDLKARIASADNPTPTMEQAFIELVQAYDREHEHG</sequence>
<dbReference type="PROSITE" id="PS50893">
    <property type="entry name" value="ABC_TRANSPORTER_2"/>
    <property type="match status" value="2"/>
</dbReference>
<keyword evidence="2 4" id="KW-0067">ATP-binding</keyword>
<dbReference type="GO" id="GO:0005524">
    <property type="term" value="F:ATP binding"/>
    <property type="evidence" value="ECO:0007669"/>
    <property type="project" value="UniProtKB-KW"/>
</dbReference>
<dbReference type="PROSITE" id="PS00211">
    <property type="entry name" value="ABC_TRANSPORTER_1"/>
    <property type="match status" value="1"/>
</dbReference>
<dbReference type="Gene3D" id="3.40.50.300">
    <property type="entry name" value="P-loop containing nucleotide triphosphate hydrolases"/>
    <property type="match status" value="2"/>
</dbReference>
<evidence type="ECO:0000313" key="4">
    <source>
        <dbReference type="EMBL" id="PEH72204.1"/>
    </source>
</evidence>
<evidence type="ECO:0000259" key="3">
    <source>
        <dbReference type="PROSITE" id="PS50893"/>
    </source>
</evidence>
<evidence type="ECO:0000256" key="2">
    <source>
        <dbReference type="ARBA" id="ARBA00022840"/>
    </source>
</evidence>
<dbReference type="STRING" id="636.AAW15_05310"/>
<dbReference type="SUPFAM" id="SSF52540">
    <property type="entry name" value="P-loop containing nucleoside triphosphate hydrolases"/>
    <property type="match status" value="2"/>
</dbReference>
<proteinExistence type="predicted"/>
<protein>
    <submittedName>
        <fullName evidence="4">Multidrug ABC transporter ATP-binding protein</fullName>
    </submittedName>
</protein>
<dbReference type="InterPro" id="IPR017871">
    <property type="entry name" value="ABC_transporter-like_CS"/>
</dbReference>
<feature type="domain" description="ABC transporter" evidence="3">
    <location>
        <begin position="330"/>
        <end position="559"/>
    </location>
</feature>
<dbReference type="SMART" id="SM00382">
    <property type="entry name" value="AAA"/>
    <property type="match status" value="2"/>
</dbReference>
<organism evidence="4 5">
    <name type="scientific">Edwardsiella tarda</name>
    <dbReference type="NCBI Taxonomy" id="636"/>
    <lineage>
        <taxon>Bacteria</taxon>
        <taxon>Pseudomonadati</taxon>
        <taxon>Pseudomonadota</taxon>
        <taxon>Gammaproteobacteria</taxon>
        <taxon>Enterobacterales</taxon>
        <taxon>Hafniaceae</taxon>
        <taxon>Edwardsiella</taxon>
    </lineage>
</organism>
<evidence type="ECO:0000313" key="5">
    <source>
        <dbReference type="Proteomes" id="UP000219788"/>
    </source>
</evidence>
<feature type="domain" description="ABC transporter" evidence="3">
    <location>
        <begin position="6"/>
        <end position="237"/>
    </location>
</feature>
<gene>
    <name evidence="4" type="ORF">CRM76_09870</name>
</gene>
<reference evidence="5" key="1">
    <citation type="submission" date="2017-09" db="EMBL/GenBank/DDBJ databases">
        <title>FDA dAtabase for Regulatory Grade micrObial Sequences (FDA-ARGOS): Supporting development and validation of Infectious Disease Dx tests.</title>
        <authorList>
            <person name="Goldberg B."/>
            <person name="Campos J."/>
            <person name="Tallon L."/>
            <person name="Sadzewicz L."/>
            <person name="Ott S."/>
            <person name="Zhao X."/>
            <person name="Nagaraj S."/>
            <person name="Vavikolanu K."/>
            <person name="Aluvathingal J."/>
            <person name="Nadendla S."/>
            <person name="Geyer C."/>
            <person name="Sichtig H."/>
        </authorList>
    </citation>
    <scope>NUCLEOTIDE SEQUENCE [LARGE SCALE GENOMIC DNA]</scope>
    <source>
        <strain evidence="5">FDAARGOS_370</strain>
    </source>
</reference>
<dbReference type="PANTHER" id="PTHR43038">
    <property type="entry name" value="ATP-BINDING CASSETTE, SUB-FAMILY H, MEMBER 1"/>
    <property type="match status" value="1"/>
</dbReference>
<evidence type="ECO:0000256" key="1">
    <source>
        <dbReference type="ARBA" id="ARBA00022741"/>
    </source>
</evidence>
<dbReference type="PANTHER" id="PTHR43038:SF3">
    <property type="entry name" value="ABC TRANSPORTER G FAMILY MEMBER 20 ISOFORM X1"/>
    <property type="match status" value="1"/>
</dbReference>
<dbReference type="EMBL" id="PDDV01000013">
    <property type="protein sequence ID" value="PEH72204.1"/>
    <property type="molecule type" value="Genomic_DNA"/>
</dbReference>
<dbReference type="InterPro" id="IPR003593">
    <property type="entry name" value="AAA+_ATPase"/>
</dbReference>
<dbReference type="Pfam" id="PF00005">
    <property type="entry name" value="ABC_tran"/>
    <property type="match status" value="2"/>
</dbReference>
<dbReference type="InterPro" id="IPR003439">
    <property type="entry name" value="ABC_transporter-like_ATP-bd"/>
</dbReference>
<dbReference type="InterPro" id="IPR027417">
    <property type="entry name" value="P-loop_NTPase"/>
</dbReference>
<dbReference type="OrthoDB" id="9805029at2"/>
<accession>A0A2A7U1M7</accession>
<comment type="caution">
    <text evidence="4">The sequence shown here is derived from an EMBL/GenBank/DDBJ whole genome shotgun (WGS) entry which is preliminary data.</text>
</comment>
<keyword evidence="1" id="KW-0547">Nucleotide-binding</keyword>
<dbReference type="CDD" id="cd03230">
    <property type="entry name" value="ABC_DR_subfamily_A"/>
    <property type="match status" value="2"/>
</dbReference>